<name>A0AAU4K876_9NOCA</name>
<evidence type="ECO:0000313" key="2">
    <source>
        <dbReference type="Proteomes" id="UP001432128"/>
    </source>
</evidence>
<accession>A0AAU4K876</accession>
<dbReference type="Proteomes" id="UP001432128">
    <property type="component" value="Chromosome"/>
</dbReference>
<proteinExistence type="predicted"/>
<protein>
    <submittedName>
        <fullName evidence="1">DUF429 domain-containing protein</fullName>
    </submittedName>
</protein>
<sequence length="244" mass="25287">MRTVGVDLAAEPAKTACAVVEWEAGGARVTALRLRADDADLVAAADGADRVGIDSPFGWPDAFVEFVVAHHHGAAPTTGPLNTRAARAPLVRRHTDEVVRAETGLIPLSVSADLIAHVALRCSSILRALGVSDRVHGAAAEVYPAAALHTWGLRSRGYKGTANTGVRATLLADLAVAAPWLDLGDFTALCHASDDAVDAVLAALLARAVALDATGLPSPDMADVAAREGWIHLPRITLAELVAD</sequence>
<dbReference type="Pfam" id="PF04250">
    <property type="entry name" value="DUF429"/>
    <property type="match status" value="1"/>
</dbReference>
<dbReference type="AlphaFoldDB" id="A0AAU4K876"/>
<keyword evidence="2" id="KW-1185">Reference proteome</keyword>
<dbReference type="KEGG" id="whr:OG579_04760"/>
<dbReference type="InterPro" id="IPR007362">
    <property type="entry name" value="DUF429"/>
</dbReference>
<dbReference type="EMBL" id="CP108021">
    <property type="protein sequence ID" value="WUM22270.1"/>
    <property type="molecule type" value="Genomic_DNA"/>
</dbReference>
<gene>
    <name evidence="1" type="ORF">OG579_04760</name>
</gene>
<evidence type="ECO:0000313" key="1">
    <source>
        <dbReference type="EMBL" id="WUM22270.1"/>
    </source>
</evidence>
<reference evidence="1 2" key="1">
    <citation type="submission" date="2022-10" db="EMBL/GenBank/DDBJ databases">
        <title>The complete genomes of actinobacterial strains from the NBC collection.</title>
        <authorList>
            <person name="Joergensen T.S."/>
            <person name="Alvarez Arevalo M."/>
            <person name="Sterndorff E.B."/>
            <person name="Faurdal D."/>
            <person name="Vuksanovic O."/>
            <person name="Mourched A.-S."/>
            <person name="Charusanti P."/>
            <person name="Shaw S."/>
            <person name="Blin K."/>
            <person name="Weber T."/>
        </authorList>
    </citation>
    <scope>NUCLEOTIDE SEQUENCE [LARGE SCALE GENOMIC DNA]</scope>
    <source>
        <strain evidence="1 2">NBC_00319</strain>
    </source>
</reference>
<organism evidence="1 2">
    <name type="scientific">Williamsia herbipolensis</name>
    <dbReference type="NCBI Taxonomy" id="1603258"/>
    <lineage>
        <taxon>Bacteria</taxon>
        <taxon>Bacillati</taxon>
        <taxon>Actinomycetota</taxon>
        <taxon>Actinomycetes</taxon>
        <taxon>Mycobacteriales</taxon>
        <taxon>Nocardiaceae</taxon>
        <taxon>Williamsia</taxon>
    </lineage>
</organism>